<feature type="repeat" description="Filamin" evidence="4">
    <location>
        <begin position="765"/>
        <end position="800"/>
    </location>
</feature>
<dbReference type="CDD" id="cd21184">
    <property type="entry name" value="CH_FLN-like_rpt2"/>
    <property type="match status" value="1"/>
</dbReference>
<dbReference type="PROSITE" id="PS00020">
    <property type="entry name" value="ACTININ_2"/>
    <property type="match status" value="1"/>
</dbReference>
<feature type="compositionally biased region" description="Basic residues" evidence="5">
    <location>
        <begin position="1515"/>
        <end position="1524"/>
    </location>
</feature>
<dbReference type="EnsemblMetazoa" id="Aqu2.1.23690_001">
    <property type="protein sequence ID" value="Aqu2.1.23690_001"/>
    <property type="gene ID" value="Aqu2.1.23690"/>
</dbReference>
<evidence type="ECO:0000256" key="4">
    <source>
        <dbReference type="PROSITE-ProRule" id="PRU00087"/>
    </source>
</evidence>
<dbReference type="STRING" id="400682.A0A1X7U7E4"/>
<dbReference type="InterPro" id="IPR017868">
    <property type="entry name" value="Filamin/ABP280_repeat-like"/>
</dbReference>
<dbReference type="SMART" id="SM00033">
    <property type="entry name" value="CH"/>
    <property type="match status" value="3"/>
</dbReference>
<dbReference type="InterPro" id="IPR001298">
    <property type="entry name" value="Filamin/ABP280_rpt"/>
</dbReference>
<feature type="compositionally biased region" description="Acidic residues" evidence="5">
    <location>
        <begin position="712"/>
        <end position="728"/>
    </location>
</feature>
<evidence type="ECO:0000256" key="5">
    <source>
        <dbReference type="SAM" id="MobiDB-lite"/>
    </source>
</evidence>
<dbReference type="GO" id="GO:0030036">
    <property type="term" value="P:actin cytoskeleton organization"/>
    <property type="evidence" value="ECO:0007669"/>
    <property type="project" value="InterPro"/>
</dbReference>
<feature type="region of interest" description="Disordered" evidence="5">
    <location>
        <begin position="1620"/>
        <end position="1654"/>
    </location>
</feature>
<feature type="compositionally biased region" description="Basic residues" evidence="5">
    <location>
        <begin position="749"/>
        <end position="761"/>
    </location>
</feature>
<feature type="compositionally biased region" description="Low complexity" evidence="5">
    <location>
        <begin position="1543"/>
        <end position="1553"/>
    </location>
</feature>
<feature type="repeat" description="Filamin" evidence="4">
    <location>
        <begin position="1188"/>
        <end position="1285"/>
    </location>
</feature>
<feature type="compositionally biased region" description="Basic and acidic residues" evidence="5">
    <location>
        <begin position="634"/>
        <end position="647"/>
    </location>
</feature>
<evidence type="ECO:0000256" key="1">
    <source>
        <dbReference type="ARBA" id="ARBA00009238"/>
    </source>
</evidence>
<dbReference type="Pfam" id="PF00307">
    <property type="entry name" value="CH"/>
    <property type="match status" value="3"/>
</dbReference>
<feature type="compositionally biased region" description="Basic and acidic residues" evidence="5">
    <location>
        <begin position="1525"/>
        <end position="1542"/>
    </location>
</feature>
<sequence>MAAKNKDAQILKKVFTNWFNDRLRGNLKVAKHSVNDLQHDLTDGLLLILLLENLAKPRKVGKYNKKPVSKIQCMENLSLVFKFIKAENIKLVNIGPEDIYGCNLKLILGLIWTLIGHFQIRSSGRGLSTKQAMKEWLHTQIPDYNIQNFTTDWNDGRAVCGLVDRLKPGLCPNHASLSPKNGLENCQLGMTLAEDNFEIPKILDPEDLNNPDVDDLSVMTYVSYFFVPASEILLSWIQAIIPQQGITNLSTDWNNGINLAALMEACHPGLIPSWKDLDPHKAKDNLDTCIKLARSRLDIVCPVGPDELSDPKVDEIIVATYLSRFKYSKLQTAADELTMGEPDFTETGVGVLKEQIEIPIDLGASPELVIGQLALKAAGPTAEAVVTLEGTHKAKAKFIPLEAGPYTVSCHLNDEEINKSPLQVIVIDPSEWTMTEDPPQYLHVNKPHEIVVKGRAYGSSPFIDVDVTNPDGFPSASVTDSILIEDPDTAAITLLPTATGRTDVSITVAGKDIKKTPFTVFVCDPDKCKVSGIDGVVLTGKPVSFSVYASDVKPEARVTLPNGDTKILEVVEVEEEEEESEEEEELEKEEEKEELEEENEVEEGEKEEEKKEGKRKGDDVGEEGKGGEEEEKGEGERKGYKSEREGDHAEEEGEEDGIGYTNVDDAEDEDSSSRTGEERNEGDEGIDGEEGIDDERKEMKDLGNGSDRSDDERADIEEIIIEDGEGLESDVGAKKRMKKKERPFQGNRGKNKEKKKGEKRAKKFDNKYRVTFVPTDSGEHALEVLMGGAPVPGNPFTVPVLDTAEWKVITDVPKHLQLGKKLDIELKGPSIGNPEVEFSISNALGDDDDDDDVIAAKTVKQNKAGAYTLTVTPLKLGQVKGQINVAEREVSAFDLVIVDPTKVTMVDWDDSESFVNEPITFTLNATGAGDEKPLVTAKGPILEYSPEARDNRDGTYTFSFTPTEPGPIEVVTTLAGFITPGSPFHKPIATIADPNLCSAKGPGLEKAMTGRPARFGIITPETGLLAKRSDSLTVDIVSADKTLRVESKIEDLNNKTYGVTYTVPVEGEYLITVKFYGKPIPGCDFKVTAFPAPDASKCRVYGPAMHPNALHFRGRPLELFVDTKNAGYGELQAVVQGPKKTSPKIFIADDNDGIYSLKIETKLSGWHRINIWWGQVHIPLSPIDIKVRTEPDYTKVRAYGPGLSPQIEARKEAEFFIETDDAGIGTLTVVLHGVKDAFKVDVAPIDPDAPRRLKGTYFPREGGDYEVTIKWDDFDVPGSPFKVHVIDHEEERRREMEERELKKELEREKKEKERKKKLMKRSSSQQLMIMAGMGAPPVSQQGLPGAGPTQVISPTYMTGSGGPKALKRSSSNPTLLGMMGEEAGATTKRTVQHIHQRRQLVKRDSSFILDDEASQKAAGRRVGPGGRMLKKGETLAVMSAAEFSKKDETKKKGMLQRARTALSFKDTSNDSFLDKDFRKEEPKKKGGLLKRATDMSLKDVPDARTLDTDFSREVTKKKRGKLLRARTDMSVKDIPDIPELDKSSSSTPSSMRSFAKPGFLSQPPKFDDKQKPKKKLQKSMTSTSIEAAMARNAGMLGDETPIGKKMAADWSKLYKISEDDGPAATAATPPRQKEKKVVFTGDEGQGGTKKAGAKAGGFYSFEGEDGIPTELPVKYSPVYVATGEMPLLEEDEGKKKRKKKSKRI</sequence>
<feature type="compositionally biased region" description="Basic and acidic residues" evidence="5">
    <location>
        <begin position="1504"/>
        <end position="1514"/>
    </location>
</feature>
<dbReference type="SUPFAM" id="SSF81296">
    <property type="entry name" value="E set domains"/>
    <property type="match status" value="7"/>
</dbReference>
<feature type="repeat" description="Filamin" evidence="4">
    <location>
        <begin position="989"/>
        <end position="1089"/>
    </location>
</feature>
<feature type="domain" description="Calponin-homology (CH)" evidence="6">
    <location>
        <begin position="127"/>
        <end position="230"/>
    </location>
</feature>
<reference evidence="7" key="1">
    <citation type="submission" date="2017-05" db="UniProtKB">
        <authorList>
            <consortium name="EnsemblMetazoa"/>
        </authorList>
    </citation>
    <scope>IDENTIFICATION</scope>
</reference>
<comment type="similarity">
    <text evidence="1">Belongs to the filamin family.</text>
</comment>
<dbReference type="Pfam" id="PF00630">
    <property type="entry name" value="Filamin"/>
    <property type="match status" value="5"/>
</dbReference>
<dbReference type="InParanoid" id="A0A1X7U7E4"/>
<dbReference type="eggNOG" id="KOG0518">
    <property type="taxonomic scope" value="Eukaryota"/>
</dbReference>
<protein>
    <recommendedName>
        <fullName evidence="6">Calponin-homology (CH) domain-containing protein</fullName>
    </recommendedName>
</protein>
<dbReference type="InterPro" id="IPR014756">
    <property type="entry name" value="Ig_E-set"/>
</dbReference>
<feature type="repeat" description="Filamin" evidence="4">
    <location>
        <begin position="424"/>
        <end position="522"/>
    </location>
</feature>
<dbReference type="PROSITE" id="PS50194">
    <property type="entry name" value="FILAMIN_REPEAT"/>
    <property type="match status" value="7"/>
</dbReference>
<dbReference type="InterPro" id="IPR001715">
    <property type="entry name" value="CH_dom"/>
</dbReference>
<dbReference type="GO" id="GO:0051015">
    <property type="term" value="F:actin filament binding"/>
    <property type="evidence" value="ECO:0007669"/>
    <property type="project" value="InterPro"/>
</dbReference>
<feature type="domain" description="Calponin-homology (CH)" evidence="6">
    <location>
        <begin position="9"/>
        <end position="119"/>
    </location>
</feature>
<keyword evidence="2" id="KW-0677">Repeat</keyword>
<name>A0A1X7U7E4_AMPQE</name>
<dbReference type="OrthoDB" id="18740at2759"/>
<dbReference type="OMA" id="AFKVEMY"/>
<dbReference type="Gene3D" id="2.60.40.10">
    <property type="entry name" value="Immunoglobulins"/>
    <property type="match status" value="7"/>
</dbReference>
<feature type="compositionally biased region" description="Acidic residues" evidence="5">
    <location>
        <begin position="648"/>
        <end position="657"/>
    </location>
</feature>
<evidence type="ECO:0000256" key="2">
    <source>
        <dbReference type="ARBA" id="ARBA00022737"/>
    </source>
</evidence>
<feature type="compositionally biased region" description="Basic and acidic residues" evidence="5">
    <location>
        <begin position="1292"/>
        <end position="1311"/>
    </location>
</feature>
<feature type="region of interest" description="Disordered" evidence="5">
    <location>
        <begin position="572"/>
        <end position="761"/>
    </location>
</feature>
<organism evidence="7">
    <name type="scientific">Amphimedon queenslandica</name>
    <name type="common">Sponge</name>
    <dbReference type="NCBI Taxonomy" id="400682"/>
    <lineage>
        <taxon>Eukaryota</taxon>
        <taxon>Metazoa</taxon>
        <taxon>Porifera</taxon>
        <taxon>Demospongiae</taxon>
        <taxon>Heteroscleromorpha</taxon>
        <taxon>Haplosclerida</taxon>
        <taxon>Niphatidae</taxon>
        <taxon>Amphimedon</taxon>
    </lineage>
</organism>
<evidence type="ECO:0000256" key="3">
    <source>
        <dbReference type="ARBA" id="ARBA00023203"/>
    </source>
</evidence>
<dbReference type="InterPro" id="IPR013783">
    <property type="entry name" value="Ig-like_fold"/>
</dbReference>
<proteinExistence type="inferred from homology"/>
<dbReference type="PANTHER" id="PTHR38537">
    <property type="entry name" value="JITTERBUG, ISOFORM N"/>
    <property type="match status" value="1"/>
</dbReference>
<dbReference type="SMART" id="SM00557">
    <property type="entry name" value="IG_FLMN"/>
    <property type="match status" value="6"/>
</dbReference>
<feature type="region of interest" description="Disordered" evidence="5">
    <location>
        <begin position="1504"/>
        <end position="1584"/>
    </location>
</feature>
<feature type="region of interest" description="Disordered" evidence="5">
    <location>
        <begin position="1292"/>
        <end position="1322"/>
    </location>
</feature>
<feature type="compositionally biased region" description="Acidic residues" evidence="5">
    <location>
        <begin position="680"/>
        <end position="693"/>
    </location>
</feature>
<evidence type="ECO:0000313" key="7">
    <source>
        <dbReference type="EnsemblMetazoa" id="Aqu2.1.23690_001"/>
    </source>
</evidence>
<feature type="compositionally biased region" description="Basic and acidic residues" evidence="5">
    <location>
        <begin position="607"/>
        <end position="627"/>
    </location>
</feature>
<feature type="compositionally biased region" description="Acidic residues" evidence="5">
    <location>
        <begin position="572"/>
        <end position="606"/>
    </location>
</feature>
<dbReference type="InterPro" id="IPR001589">
    <property type="entry name" value="Actinin_actin-bd_CS"/>
</dbReference>
<accession>A0A1X7U7E4</accession>
<dbReference type="PANTHER" id="PTHR38537:SF8">
    <property type="entry name" value="FILAMIN-A"/>
    <property type="match status" value="1"/>
</dbReference>
<feature type="repeat" description="Filamin" evidence="4">
    <location>
        <begin position="1090"/>
        <end position="1187"/>
    </location>
</feature>
<evidence type="ECO:0000259" key="6">
    <source>
        <dbReference type="PROSITE" id="PS50021"/>
    </source>
</evidence>
<dbReference type="PROSITE" id="PS50021">
    <property type="entry name" value="CH"/>
    <property type="match status" value="2"/>
</dbReference>
<dbReference type="InterPro" id="IPR044801">
    <property type="entry name" value="Filamin"/>
</dbReference>
<dbReference type="Gene3D" id="1.10.418.10">
    <property type="entry name" value="Calponin-like domain"/>
    <property type="match status" value="3"/>
</dbReference>
<feature type="compositionally biased region" description="Basic and acidic residues" evidence="5">
    <location>
        <begin position="1472"/>
        <end position="1484"/>
    </location>
</feature>
<feature type="compositionally biased region" description="Basic and acidic residues" evidence="5">
    <location>
        <begin position="694"/>
        <end position="711"/>
    </location>
</feature>
<feature type="repeat" description="Filamin" evidence="4">
    <location>
        <begin position="895"/>
        <end position="988"/>
    </location>
</feature>
<feature type="region of interest" description="Disordered" evidence="5">
    <location>
        <begin position="1468"/>
        <end position="1492"/>
    </location>
</feature>
<dbReference type="InterPro" id="IPR036872">
    <property type="entry name" value="CH_dom_sf"/>
</dbReference>
<dbReference type="SUPFAM" id="SSF47576">
    <property type="entry name" value="Calponin-homology domain, CH-domain"/>
    <property type="match status" value="2"/>
</dbReference>
<keyword evidence="3" id="KW-0009">Actin-binding</keyword>
<feature type="repeat" description="Filamin" evidence="4">
    <location>
        <begin position="329"/>
        <end position="426"/>
    </location>
</feature>